<dbReference type="KEGG" id="haei:MUN82_02380"/>
<dbReference type="Proteomes" id="UP000829925">
    <property type="component" value="Chromosome"/>
</dbReference>
<accession>A0A8T9T1T6</accession>
<dbReference type="EMBL" id="CP095053">
    <property type="protein sequence ID" value="UOR05959.1"/>
    <property type="molecule type" value="Genomic_DNA"/>
</dbReference>
<dbReference type="RefSeq" id="WP_245094683.1">
    <property type="nucleotide sequence ID" value="NZ_CP095053.1"/>
</dbReference>
<gene>
    <name evidence="1" type="ORF">MUN82_02380</name>
</gene>
<proteinExistence type="predicted"/>
<sequence length="126" mass="13644">MAPPLPAAAPAPIDARADSTTTLTFPAGDSAVTMLGELRTTNQEMLVRVLVQGKRRLSATLFAPDSLPNIRFAQVIRPDGEAEGPFGTTVSIPTPQDGTYTLRITHNLRTEAALTKEFKMRVVLRQ</sequence>
<keyword evidence="2" id="KW-1185">Reference proteome</keyword>
<evidence type="ECO:0000313" key="1">
    <source>
        <dbReference type="EMBL" id="UOR05959.1"/>
    </source>
</evidence>
<name>A0A8T9T1T6_9BACT</name>
<reference evidence="1 2" key="1">
    <citation type="submission" date="2022-04" db="EMBL/GenBank/DDBJ databases">
        <title>Hymenobacter sp. isolated from the air.</title>
        <authorList>
            <person name="Won M."/>
            <person name="Lee C.-M."/>
            <person name="Woen H.-Y."/>
            <person name="Kwon S.-W."/>
        </authorList>
    </citation>
    <scope>NUCLEOTIDE SEQUENCE [LARGE SCALE GENOMIC DNA]</scope>
    <source>
        <strain evidence="2">5413 J-13</strain>
    </source>
</reference>
<evidence type="ECO:0000313" key="2">
    <source>
        <dbReference type="Proteomes" id="UP000829925"/>
    </source>
</evidence>
<protein>
    <submittedName>
        <fullName evidence="1">Uncharacterized protein</fullName>
    </submittedName>
</protein>
<organism evidence="1 2">
    <name type="scientific">Hymenobacter aerilatus</name>
    <dbReference type="NCBI Taxonomy" id="2932251"/>
    <lineage>
        <taxon>Bacteria</taxon>
        <taxon>Pseudomonadati</taxon>
        <taxon>Bacteroidota</taxon>
        <taxon>Cytophagia</taxon>
        <taxon>Cytophagales</taxon>
        <taxon>Hymenobacteraceae</taxon>
        <taxon>Hymenobacter</taxon>
    </lineage>
</organism>
<dbReference type="AlphaFoldDB" id="A0A8T9T1T6"/>